<dbReference type="RefSeq" id="WP_215652876.1">
    <property type="nucleotide sequence ID" value="NZ_JACRTJ010000016.1"/>
</dbReference>
<dbReference type="EMBL" id="JACRTJ010000016">
    <property type="protein sequence ID" value="MBC8599100.1"/>
    <property type="molecule type" value="Genomic_DNA"/>
</dbReference>
<sequence>MEKICIFCGRSLGRWERKSLYCGNGTQTVCKECYEKYSPMTNVERGLLAWETGRAESREELREFVEQAERTREEKQEKEREDREQKRTGKICLRCGGEMLDLGSMKLKLGEETFFFSDWNRLASGSLDVQVLRCEDCGKAEFYIPEQK</sequence>
<evidence type="ECO:0000313" key="2">
    <source>
        <dbReference type="EMBL" id="MBC8599100.1"/>
    </source>
</evidence>
<evidence type="ECO:0000256" key="1">
    <source>
        <dbReference type="SAM" id="MobiDB-lite"/>
    </source>
</evidence>
<name>A0ABR7NSK1_9FIRM</name>
<evidence type="ECO:0000313" key="3">
    <source>
        <dbReference type="Proteomes" id="UP000647491"/>
    </source>
</evidence>
<reference evidence="2 3" key="1">
    <citation type="submission" date="2020-08" db="EMBL/GenBank/DDBJ databases">
        <title>Genome public.</title>
        <authorList>
            <person name="Liu C."/>
            <person name="Sun Q."/>
        </authorList>
    </citation>
    <scope>NUCLEOTIDE SEQUENCE [LARGE SCALE GENOMIC DNA]</scope>
    <source>
        <strain evidence="2 3">BX10</strain>
    </source>
</reference>
<evidence type="ECO:0008006" key="4">
    <source>
        <dbReference type="Google" id="ProtNLM"/>
    </source>
</evidence>
<gene>
    <name evidence="2" type="ORF">H8708_07625</name>
</gene>
<organism evidence="2 3">
    <name type="scientific">Enterocloster hominis</name>
    <name type="common">ex Liu et al. 2021</name>
    <dbReference type="NCBI Taxonomy" id="2763663"/>
    <lineage>
        <taxon>Bacteria</taxon>
        <taxon>Bacillati</taxon>
        <taxon>Bacillota</taxon>
        <taxon>Clostridia</taxon>
        <taxon>Lachnospirales</taxon>
        <taxon>Lachnospiraceae</taxon>
        <taxon>Enterocloster</taxon>
    </lineage>
</organism>
<protein>
    <recommendedName>
        <fullName evidence="4">DUF4428 domain-containing protein</fullName>
    </recommendedName>
</protein>
<comment type="caution">
    <text evidence="2">The sequence shown here is derived from an EMBL/GenBank/DDBJ whole genome shotgun (WGS) entry which is preliminary data.</text>
</comment>
<keyword evidence="3" id="KW-1185">Reference proteome</keyword>
<proteinExistence type="predicted"/>
<accession>A0ABR7NSK1</accession>
<feature type="region of interest" description="Disordered" evidence="1">
    <location>
        <begin position="66"/>
        <end position="87"/>
    </location>
</feature>
<dbReference type="Proteomes" id="UP000647491">
    <property type="component" value="Unassembled WGS sequence"/>
</dbReference>